<dbReference type="SUPFAM" id="SSF51445">
    <property type="entry name" value="(Trans)glycosidases"/>
    <property type="match status" value="1"/>
</dbReference>
<proteinExistence type="inferred from homology"/>
<keyword evidence="4 6" id="KW-0119">Carbohydrate metabolism</keyword>
<dbReference type="InterPro" id="IPR017853">
    <property type="entry name" value="GH"/>
</dbReference>
<dbReference type="CDD" id="cd11344">
    <property type="entry name" value="AmyAc_GlgE_like"/>
    <property type="match status" value="1"/>
</dbReference>
<dbReference type="SMART" id="SM00642">
    <property type="entry name" value="Aamy"/>
    <property type="match status" value="1"/>
</dbReference>
<comment type="function">
    <text evidence="6">Maltosyltransferase that uses maltose 1-phosphate (M1P) as the sugar donor to elongate linear or branched alpha-(1-&gt;4)-glucans. Is involved in a branched alpha-glucan biosynthetic pathway from trehalose, together with TreS, Mak and GlgB.</text>
</comment>
<dbReference type="AlphaFoldDB" id="A0A4Q7M2K5"/>
<evidence type="ECO:0000256" key="3">
    <source>
        <dbReference type="ARBA" id="ARBA00022679"/>
    </source>
</evidence>
<dbReference type="Proteomes" id="UP000293852">
    <property type="component" value="Unassembled WGS sequence"/>
</dbReference>
<dbReference type="Gene3D" id="2.60.40.1180">
    <property type="entry name" value="Golgi alpha-mannosidase II"/>
    <property type="match status" value="1"/>
</dbReference>
<comment type="catalytic activity">
    <reaction evidence="5 6">
        <text>alpha-maltose 1-phosphate + [(1-&gt;4)-alpha-D-glucosyl](n) = [(1-&gt;4)-alpha-D-glucosyl](n+2) + phosphate</text>
        <dbReference type="Rhea" id="RHEA:42692"/>
        <dbReference type="Rhea" id="RHEA-COMP:9584"/>
        <dbReference type="Rhea" id="RHEA-COMP:10183"/>
        <dbReference type="ChEBI" id="CHEBI:15444"/>
        <dbReference type="ChEBI" id="CHEBI:43474"/>
        <dbReference type="ChEBI" id="CHEBI:63576"/>
        <dbReference type="EC" id="2.4.99.16"/>
    </reaction>
</comment>
<dbReference type="EC" id="2.4.99.16" evidence="6"/>
<evidence type="ECO:0000256" key="6">
    <source>
        <dbReference type="HAMAP-Rule" id="MF_02124"/>
    </source>
</evidence>
<dbReference type="GO" id="GO:0016758">
    <property type="term" value="F:hexosyltransferase activity"/>
    <property type="evidence" value="ECO:0007669"/>
    <property type="project" value="UniProtKB-UniRule"/>
</dbReference>
<feature type="binding site" evidence="6">
    <location>
        <position position="490"/>
    </location>
    <ligand>
        <name>alpha-maltose 1-phosphate</name>
        <dbReference type="ChEBI" id="CHEBI:63576"/>
    </ligand>
</feature>
<evidence type="ECO:0000259" key="8">
    <source>
        <dbReference type="SMART" id="SM00642"/>
    </source>
</evidence>
<dbReference type="PANTHER" id="PTHR47786:SF2">
    <property type="entry name" value="GLYCOSYL HYDROLASE FAMILY 13 CATALYTIC DOMAIN-CONTAINING PROTEIN"/>
    <property type="match status" value="1"/>
</dbReference>
<gene>
    <name evidence="6" type="primary">glgE</name>
    <name evidence="9" type="ORF">EV386_0382</name>
</gene>
<dbReference type="InterPro" id="IPR049171">
    <property type="entry name" value="GLGE_C"/>
</dbReference>
<evidence type="ECO:0000256" key="5">
    <source>
        <dbReference type="ARBA" id="ARBA00048735"/>
    </source>
</evidence>
<dbReference type="PANTHER" id="PTHR47786">
    <property type="entry name" value="ALPHA-1,4-GLUCAN:MALTOSE-1-PHOSPHATE MALTOSYLTRANSFERASE"/>
    <property type="match status" value="1"/>
</dbReference>
<feature type="compositionally biased region" description="Low complexity" evidence="7">
    <location>
        <begin position="13"/>
        <end position="47"/>
    </location>
</feature>
<feature type="region of interest" description="Disordered" evidence="7">
    <location>
        <begin position="360"/>
        <end position="381"/>
    </location>
</feature>
<dbReference type="InterPro" id="IPR006047">
    <property type="entry name" value="GH13_cat_dom"/>
</dbReference>
<evidence type="ECO:0000256" key="1">
    <source>
        <dbReference type="ARBA" id="ARBA00011738"/>
    </source>
</evidence>
<evidence type="ECO:0000313" key="9">
    <source>
        <dbReference type="EMBL" id="RZS60139.1"/>
    </source>
</evidence>
<feature type="region of interest" description="Disordered" evidence="7">
    <location>
        <begin position="1"/>
        <end position="60"/>
    </location>
</feature>
<keyword evidence="2 6" id="KW-0328">Glycosyltransferase</keyword>
<dbReference type="InterPro" id="IPR013783">
    <property type="entry name" value="Ig-like_fold"/>
</dbReference>
<dbReference type="InterPro" id="IPR021828">
    <property type="entry name" value="GlgE_dom_N/S"/>
</dbReference>
<dbReference type="GO" id="GO:0004553">
    <property type="term" value="F:hydrolase activity, hydrolyzing O-glycosyl compounds"/>
    <property type="evidence" value="ECO:0007669"/>
    <property type="project" value="InterPro"/>
</dbReference>
<comment type="caution">
    <text evidence="9">The sequence shown here is derived from an EMBL/GenBank/DDBJ whole genome shotgun (WGS) entry which is preliminary data.</text>
</comment>
<reference evidence="9 10" key="1">
    <citation type="submission" date="2019-02" db="EMBL/GenBank/DDBJ databases">
        <title>Sequencing the genomes of 1000 actinobacteria strains.</title>
        <authorList>
            <person name="Klenk H.-P."/>
        </authorList>
    </citation>
    <scope>NUCLEOTIDE SEQUENCE [LARGE SCALE GENOMIC DNA]</scope>
    <source>
        <strain evidence="9 10">DSM 16932</strain>
    </source>
</reference>
<keyword evidence="10" id="KW-1185">Reference proteome</keyword>
<dbReference type="Gene3D" id="3.20.20.80">
    <property type="entry name" value="Glycosidases"/>
    <property type="match status" value="1"/>
</dbReference>
<feature type="active site" description="Nucleophile" evidence="6">
    <location>
        <position position="489"/>
    </location>
</feature>
<sequence>MRRRVQRARGHTRLVSVVRVTTRASKRSTPAPAQPPASSETSAPAKPAARRKAAAPAKRAVAAGAGSRVGGASASVAAVPEPTSHHVPVVVPAPAPVPAPHAPIGRVPVVEVSPVVEGGRWPAKASVGEVVPVEATVFREGHDAVNATAVLLGPDGAVRQTAPMRDIAPGLDRFQGFVQPDAEGDWSFRVEAWGDPYATWAHDATVKFEAGIDQELMLAEGVLLFERITASEAQAARSPQDAETLAQAANVLGDESRLPEARLAIATTQAVKDALTRSPLRDLVSPSATYPLRVHRRRALFGSWYEIFPRSEGAVRGEDGTWTSGTFATAARRLPAIAGMGFDVVYLTPVSPIGTQFRKGRNNSLHAQPGDPGSPYAIGAAEGGHDAIHPDLGTEDDFRAFVAAAGDHGLEVALDLALQCSPDHPWVTAHPEWFKTRADGTIAYAENPPKKYQDIYPLYFDNDPVGLREEILRVVEVWIERGVTLFRVDNPHTKPLDFWEWLLAQVHARHPEVLFLSEAFTKPAMMATLARIGFHQSYTYFTWRNHKDEILDYLREVSGPQGSVMRPSFWPTTHDILPPYLQHGGVAGFAVRAVLAATGSPTWGIYTGYELVENVPRPGVEEQVDNEKYEFKPRAWESAEGIGISLLLGRLNQVRREHPALQQLRNLSVHGADNGQVLVYSRRVRAEHLPLASGQDGSQEPGHTDDVILVVLNLDPWGAQESTIHLDLDALGLVPPPGADPHAPFFEAHDLLTGESYPWGAHPFVRLDPRRQVAHVLQVRLG</sequence>
<protein>
    <recommendedName>
        <fullName evidence="6">Alpha-1,4-glucan:maltose-1-phosphate maltosyltransferase</fullName>
        <shortName evidence="6">GMPMT</shortName>
        <ecNumber evidence="6">2.4.99.16</ecNumber>
    </recommendedName>
    <alternativeName>
        <fullName evidence="6">(1-&gt;4)-alpha-D-glucan:maltose-1-phosphate alpha-D-maltosyltransferase</fullName>
    </alternativeName>
</protein>
<evidence type="ECO:0000313" key="10">
    <source>
        <dbReference type="Proteomes" id="UP000293852"/>
    </source>
</evidence>
<comment type="subunit">
    <text evidence="1 6">Homodimer.</text>
</comment>
<dbReference type="Pfam" id="PF21702">
    <property type="entry name" value="GLGE_C"/>
    <property type="match status" value="1"/>
</dbReference>
<keyword evidence="3 6" id="KW-0808">Transferase</keyword>
<feature type="binding site" evidence="6">
    <location>
        <position position="359"/>
    </location>
    <ligand>
        <name>alpha-maltose 1-phosphate</name>
        <dbReference type="ChEBI" id="CHEBI:63576"/>
    </ligand>
</feature>
<feature type="compositionally biased region" description="Basic residues" evidence="7">
    <location>
        <begin position="1"/>
        <end position="12"/>
    </location>
</feature>
<organism evidence="9 10">
    <name type="scientific">Xylanimonas ulmi</name>
    <dbReference type="NCBI Taxonomy" id="228973"/>
    <lineage>
        <taxon>Bacteria</taxon>
        <taxon>Bacillati</taxon>
        <taxon>Actinomycetota</taxon>
        <taxon>Actinomycetes</taxon>
        <taxon>Micrococcales</taxon>
        <taxon>Promicromonosporaceae</taxon>
        <taxon>Xylanimonas</taxon>
    </lineage>
</organism>
<dbReference type="Gene3D" id="1.20.58.80">
    <property type="entry name" value="Phosphotransferase system, lactose/cellobiose-type IIA subunit"/>
    <property type="match status" value="1"/>
</dbReference>
<feature type="domain" description="Glycosyl hydrolase family 13 catalytic" evidence="8">
    <location>
        <begin position="306"/>
        <end position="650"/>
    </location>
</feature>
<feature type="active site" description="Proton donor" evidence="6">
    <location>
        <position position="518"/>
    </location>
</feature>
<dbReference type="InterPro" id="IPR013780">
    <property type="entry name" value="Glyco_hydro_b"/>
</dbReference>
<accession>A0A4Q7M2K5</accession>
<comment type="similarity">
    <text evidence="6">Belongs to the glycosyl hydrolase 13 family. GlgE subfamily.</text>
</comment>
<feature type="binding site" evidence="6">
    <location>
        <position position="419"/>
    </location>
    <ligand>
        <name>alpha-maltose 1-phosphate</name>
        <dbReference type="ChEBI" id="CHEBI:63576"/>
    </ligand>
</feature>
<feature type="binding site" evidence="6">
    <location>
        <position position="454"/>
    </location>
    <ligand>
        <name>alpha-maltose 1-phosphate</name>
        <dbReference type="ChEBI" id="CHEBI:63576"/>
    </ligand>
</feature>
<dbReference type="InterPro" id="IPR026585">
    <property type="entry name" value="GlgE"/>
</dbReference>
<evidence type="ECO:0000256" key="2">
    <source>
        <dbReference type="ARBA" id="ARBA00022676"/>
    </source>
</evidence>
<dbReference type="GO" id="GO:0030979">
    <property type="term" value="P:alpha-glucan biosynthetic process"/>
    <property type="evidence" value="ECO:0007669"/>
    <property type="project" value="UniProtKB-UniRule"/>
</dbReference>
<dbReference type="Gene3D" id="2.60.40.10">
    <property type="entry name" value="Immunoglobulins"/>
    <property type="match status" value="1"/>
</dbReference>
<evidence type="ECO:0000256" key="4">
    <source>
        <dbReference type="ARBA" id="ARBA00023277"/>
    </source>
</evidence>
<dbReference type="EMBL" id="SGWX01000001">
    <property type="protein sequence ID" value="RZS60139.1"/>
    <property type="molecule type" value="Genomic_DNA"/>
</dbReference>
<dbReference type="Pfam" id="PF11896">
    <property type="entry name" value="GlgE_dom_N_S"/>
    <property type="match status" value="1"/>
</dbReference>
<name>A0A4Q7M2K5_9MICO</name>
<feature type="site" description="Transition state stabilizer" evidence="6">
    <location>
        <position position="575"/>
    </location>
</feature>
<evidence type="ECO:0000256" key="7">
    <source>
        <dbReference type="SAM" id="MobiDB-lite"/>
    </source>
</evidence>
<feature type="binding site" evidence="6">
    <location>
        <begin position="628"/>
        <end position="629"/>
    </location>
    <ligand>
        <name>alpha-maltose 1-phosphate</name>
        <dbReference type="ChEBI" id="CHEBI:63576"/>
    </ligand>
</feature>
<dbReference type="HAMAP" id="MF_02124">
    <property type="entry name" value="GlgE"/>
    <property type="match status" value="1"/>
</dbReference>